<evidence type="ECO:0000256" key="2">
    <source>
        <dbReference type="ARBA" id="ARBA00022801"/>
    </source>
</evidence>
<dbReference type="EMBL" id="JAHIBW010000020">
    <property type="protein sequence ID" value="KAG7301114.1"/>
    <property type="molecule type" value="Genomic_DNA"/>
</dbReference>
<proteinExistence type="predicted"/>
<feature type="signal peptide" evidence="6">
    <location>
        <begin position="1"/>
        <end position="20"/>
    </location>
</feature>
<feature type="chain" id="PRO_5045906534" description="Peptidase S1 domain-containing protein" evidence="6">
    <location>
        <begin position="21"/>
        <end position="876"/>
    </location>
</feature>
<keyword evidence="9" id="KW-1185">Reference proteome</keyword>
<evidence type="ECO:0000256" key="3">
    <source>
        <dbReference type="ARBA" id="ARBA00022825"/>
    </source>
</evidence>
<feature type="compositionally biased region" description="Acidic residues" evidence="5">
    <location>
        <begin position="699"/>
        <end position="713"/>
    </location>
</feature>
<dbReference type="PANTHER" id="PTHR24276">
    <property type="entry name" value="POLYSERASE-RELATED"/>
    <property type="match status" value="1"/>
</dbReference>
<evidence type="ECO:0000256" key="4">
    <source>
        <dbReference type="ARBA" id="ARBA00023157"/>
    </source>
</evidence>
<dbReference type="SUPFAM" id="SSF50494">
    <property type="entry name" value="Trypsin-like serine proteases"/>
    <property type="match status" value="1"/>
</dbReference>
<dbReference type="InterPro" id="IPR043504">
    <property type="entry name" value="Peptidase_S1_PA_chymotrypsin"/>
</dbReference>
<keyword evidence="6" id="KW-0732">Signal</keyword>
<protein>
    <recommendedName>
        <fullName evidence="7">Peptidase S1 domain-containing protein</fullName>
    </recommendedName>
</protein>
<dbReference type="InterPro" id="IPR001254">
    <property type="entry name" value="Trypsin_dom"/>
</dbReference>
<evidence type="ECO:0000313" key="8">
    <source>
        <dbReference type="EMBL" id="KAG7301114.1"/>
    </source>
</evidence>
<organism evidence="8 9">
    <name type="scientific">Plutella xylostella</name>
    <name type="common">Diamondback moth</name>
    <name type="synonym">Plutella maculipennis</name>
    <dbReference type="NCBI Taxonomy" id="51655"/>
    <lineage>
        <taxon>Eukaryota</taxon>
        <taxon>Metazoa</taxon>
        <taxon>Ecdysozoa</taxon>
        <taxon>Arthropoda</taxon>
        <taxon>Hexapoda</taxon>
        <taxon>Insecta</taxon>
        <taxon>Pterygota</taxon>
        <taxon>Neoptera</taxon>
        <taxon>Endopterygota</taxon>
        <taxon>Lepidoptera</taxon>
        <taxon>Glossata</taxon>
        <taxon>Ditrysia</taxon>
        <taxon>Yponomeutoidea</taxon>
        <taxon>Plutellidae</taxon>
        <taxon>Plutella</taxon>
    </lineage>
</organism>
<feature type="compositionally biased region" description="Basic and acidic residues" evidence="5">
    <location>
        <begin position="683"/>
        <end position="697"/>
    </location>
</feature>
<dbReference type="Proteomes" id="UP000823941">
    <property type="component" value="Chromosome 20"/>
</dbReference>
<gene>
    <name evidence="8" type="ORF">JYU34_015520</name>
</gene>
<keyword evidence="2" id="KW-0378">Hydrolase</keyword>
<keyword evidence="4" id="KW-1015">Disulfide bond</keyword>
<dbReference type="Gene3D" id="2.40.10.10">
    <property type="entry name" value="Trypsin-like serine proteases"/>
    <property type="match status" value="1"/>
</dbReference>
<dbReference type="CDD" id="cd00190">
    <property type="entry name" value="Tryp_SPc"/>
    <property type="match status" value="1"/>
</dbReference>
<feature type="region of interest" description="Disordered" evidence="5">
    <location>
        <begin position="641"/>
        <end position="809"/>
    </location>
</feature>
<evidence type="ECO:0000256" key="6">
    <source>
        <dbReference type="SAM" id="SignalP"/>
    </source>
</evidence>
<sequence>MFVNTILLTILFFNIRSSGAVDAIPSVPDNDLQATEAVVRVITNRLFKLLNLDPSARVKFDHFTALHDDLAPLTVRDHNVLNDIVELTRVDISSDNATIFTTEMFQDNKELEPEFKADEVNNETDVAQNYIDTLKDVRNEVMLLMQQDSTKNLKGPSENDTVDQDLLISDILLRDSDAEDKIKGDGDFWRTSSRRIYKGTTSNIKKYPFMASISVFDKFQCAGSIIKSDLIITAASCLQLAHNNRFYRENPKFVSARIGSSFYMGGGEVIPVIKVYFPPTYEPQSLRDNLAIMRLQYHIQFKKKHARVKKIDFDRKAHPLPTNTDGITIVGWGAKTRSNMMQDPLKNKISYAVLDFYDLRECQQMYSKKYVTNKHFCAGFITSGSGACNHDVGGPGIVDGILTGIISFGSSPCGDQNAPTVFVKLGYYATWIDDILSIKVVSSYVSTTVPTTPRIVESSTTEKEEMMMPVEAEASREPLFDRVKLNEDKPTIIIPLKKEPLYPTEIMKLSNKPLLDPYSEHNPKLKLTKIMKLRDTFVDRINYDKLEVPKEKKAKKIVPQRDELFKQYLKKVFGSEEDISGFMGPGMKQSHLYKTFLKDIDTFLPNVQEHFTDKKSEESVEVKNSLESISNTNVTVKGSLQSIEDSGSANSIEIEIPTTKTDFDATTLEAKSDKSEQNIGEEQSEKENKSEKKKMLVDYESENNEPEDEDVSDNNDLKQESISKDNNNNHGLKVSSKESDMGVNLAKENPTIRDESDSRESSIISWKEEKIKNHSEQTQSSEKSIRTETKINPSSNIKTEPDEEKTNPIELRDMERIILEQQKAFKALGVLERHLNSADETSREIKAAKSFADRQIKLAEKQVAAEKKSKLLDDED</sequence>
<keyword evidence="3" id="KW-0720">Serine protease</keyword>
<dbReference type="PANTHER" id="PTHR24276:SF98">
    <property type="entry name" value="FI18310P1-RELATED"/>
    <property type="match status" value="1"/>
</dbReference>
<comment type="caution">
    <text evidence="8">The sequence shown here is derived from an EMBL/GenBank/DDBJ whole genome shotgun (WGS) entry which is preliminary data.</text>
</comment>
<evidence type="ECO:0000256" key="5">
    <source>
        <dbReference type="SAM" id="MobiDB-lite"/>
    </source>
</evidence>
<dbReference type="InterPro" id="IPR009003">
    <property type="entry name" value="Peptidase_S1_PA"/>
</dbReference>
<name>A0ABQ7Q8S8_PLUXY</name>
<evidence type="ECO:0000259" key="7">
    <source>
        <dbReference type="PROSITE" id="PS50240"/>
    </source>
</evidence>
<evidence type="ECO:0000256" key="1">
    <source>
        <dbReference type="ARBA" id="ARBA00022670"/>
    </source>
</evidence>
<dbReference type="Pfam" id="PF00089">
    <property type="entry name" value="Trypsin"/>
    <property type="match status" value="1"/>
</dbReference>
<dbReference type="PROSITE" id="PS50240">
    <property type="entry name" value="TRYPSIN_DOM"/>
    <property type="match status" value="1"/>
</dbReference>
<evidence type="ECO:0000313" key="9">
    <source>
        <dbReference type="Proteomes" id="UP000823941"/>
    </source>
</evidence>
<dbReference type="InterPro" id="IPR050430">
    <property type="entry name" value="Peptidase_S1"/>
</dbReference>
<dbReference type="SMART" id="SM00020">
    <property type="entry name" value="Tryp_SPc"/>
    <property type="match status" value="1"/>
</dbReference>
<feature type="compositionally biased region" description="Polar residues" evidence="5">
    <location>
        <begin position="641"/>
        <end position="651"/>
    </location>
</feature>
<accession>A0ABQ7Q8S8</accession>
<feature type="compositionally biased region" description="Basic and acidic residues" evidence="5">
    <location>
        <begin position="750"/>
        <end position="775"/>
    </location>
</feature>
<keyword evidence="1" id="KW-0645">Protease</keyword>
<reference evidence="8 9" key="1">
    <citation type="submission" date="2021-06" db="EMBL/GenBank/DDBJ databases">
        <title>A haploid diamondback moth (Plutella xylostella L.) genome assembly resolves 31 chromosomes and identifies a diamide resistance mutation.</title>
        <authorList>
            <person name="Ward C.M."/>
            <person name="Perry K.D."/>
            <person name="Baker G."/>
            <person name="Powis K."/>
            <person name="Heckel D.G."/>
            <person name="Baxter S.W."/>
        </authorList>
    </citation>
    <scope>NUCLEOTIDE SEQUENCE [LARGE SCALE GENOMIC DNA]</scope>
    <source>
        <strain evidence="8 9">LV</strain>
        <tissue evidence="8">Single pupa</tissue>
    </source>
</reference>
<feature type="domain" description="Peptidase S1" evidence="7">
    <location>
        <begin position="196"/>
        <end position="437"/>
    </location>
</feature>